<dbReference type="RefSeq" id="WP_061859122.1">
    <property type="nucleotide sequence ID" value="NZ_LTBB01000014.1"/>
</dbReference>
<evidence type="ECO:0000313" key="2">
    <source>
        <dbReference type="EMBL" id="KYH28059.1"/>
    </source>
</evidence>
<comment type="caution">
    <text evidence="2">The sequence shown here is derived from an EMBL/GenBank/DDBJ whole genome shotgun (WGS) entry which is preliminary data.</text>
</comment>
<dbReference type="PATRIC" id="fig|1121305.3.peg.2332"/>
<dbReference type="AlphaFoldDB" id="A0A151AK77"/>
<evidence type="ECO:0000256" key="1">
    <source>
        <dbReference type="SAM" id="Phobius"/>
    </source>
</evidence>
<sequence>MSYLKKNISHICYEEESNKLEFKDYLISLTIATILSGILVYKALNIFSQPKSTLNTNISSSIIINNKERAKKYSFENLGNCREAKEIVGDIHSFLNTIVGWNSSPTEGAYVECSKIADLIVEKDKIINYIPLKNDLDELAKNLKLGADKRNKTYIIKAHRIAHDLDYHFYKNNPYGIIFGATETLGY</sequence>
<keyword evidence="1" id="KW-0472">Membrane</keyword>
<keyword evidence="1" id="KW-0812">Transmembrane</keyword>
<keyword evidence="1" id="KW-1133">Transmembrane helix</keyword>
<reference evidence="2 3" key="1">
    <citation type="submission" date="2016-02" db="EMBL/GenBank/DDBJ databases">
        <title>Genome sequence of Clostridium colicanis DSM 13634.</title>
        <authorList>
            <person name="Poehlein A."/>
            <person name="Daniel R."/>
        </authorList>
    </citation>
    <scope>NUCLEOTIDE SEQUENCE [LARGE SCALE GENOMIC DNA]</scope>
    <source>
        <strain evidence="2 3">DSM 13634</strain>
    </source>
</reference>
<dbReference type="EMBL" id="LTBB01000014">
    <property type="protein sequence ID" value="KYH28059.1"/>
    <property type="molecule type" value="Genomic_DNA"/>
</dbReference>
<dbReference type="Proteomes" id="UP000075374">
    <property type="component" value="Unassembled WGS sequence"/>
</dbReference>
<keyword evidence="3" id="KW-1185">Reference proteome</keyword>
<gene>
    <name evidence="2" type="ORF">CLCOL_23300</name>
</gene>
<feature type="transmembrane region" description="Helical" evidence="1">
    <location>
        <begin position="25"/>
        <end position="44"/>
    </location>
</feature>
<dbReference type="STRING" id="1121305.CLCOL_23300"/>
<evidence type="ECO:0000313" key="3">
    <source>
        <dbReference type="Proteomes" id="UP000075374"/>
    </source>
</evidence>
<name>A0A151AK77_9CLOT</name>
<accession>A0A151AK77</accession>
<protein>
    <submittedName>
        <fullName evidence="2">Uncharacterized protein</fullName>
    </submittedName>
</protein>
<proteinExistence type="predicted"/>
<organism evidence="2 3">
    <name type="scientific">Clostridium colicanis DSM 13634</name>
    <dbReference type="NCBI Taxonomy" id="1121305"/>
    <lineage>
        <taxon>Bacteria</taxon>
        <taxon>Bacillati</taxon>
        <taxon>Bacillota</taxon>
        <taxon>Clostridia</taxon>
        <taxon>Eubacteriales</taxon>
        <taxon>Clostridiaceae</taxon>
        <taxon>Clostridium</taxon>
    </lineage>
</organism>